<proteinExistence type="predicted"/>
<protein>
    <submittedName>
        <fullName evidence="4">CheY-like chemotaxis protein</fullName>
    </submittedName>
</protein>
<dbReference type="InterPro" id="IPR050595">
    <property type="entry name" value="Bact_response_regulator"/>
</dbReference>
<dbReference type="GO" id="GO:0000160">
    <property type="term" value="P:phosphorelay signal transduction system"/>
    <property type="evidence" value="ECO:0007669"/>
    <property type="project" value="InterPro"/>
</dbReference>
<dbReference type="InterPro" id="IPR001789">
    <property type="entry name" value="Sig_transdc_resp-reg_receiver"/>
</dbReference>
<gene>
    <name evidence="4" type="ORF">HNP76_000303</name>
</gene>
<dbReference type="SUPFAM" id="SSF52172">
    <property type="entry name" value="CheY-like"/>
    <property type="match status" value="1"/>
</dbReference>
<dbReference type="Pfam" id="PF00072">
    <property type="entry name" value="Response_reg"/>
    <property type="match status" value="1"/>
</dbReference>
<organism evidence="4 5">
    <name type="scientific">Treponema ruminis</name>
    <dbReference type="NCBI Taxonomy" id="744515"/>
    <lineage>
        <taxon>Bacteria</taxon>
        <taxon>Pseudomonadati</taxon>
        <taxon>Spirochaetota</taxon>
        <taxon>Spirochaetia</taxon>
        <taxon>Spirochaetales</taxon>
        <taxon>Treponemataceae</taxon>
        <taxon>Treponema</taxon>
    </lineage>
</organism>
<comment type="caution">
    <text evidence="4">The sequence shown here is derived from an EMBL/GenBank/DDBJ whole genome shotgun (WGS) entry which is preliminary data.</text>
</comment>
<accession>A0A7W8G6V9</accession>
<dbReference type="InterPro" id="IPR011006">
    <property type="entry name" value="CheY-like_superfamily"/>
</dbReference>
<dbReference type="AlphaFoldDB" id="A0A7W8G6V9"/>
<feature type="domain" description="Response regulatory" evidence="3">
    <location>
        <begin position="128"/>
        <end position="243"/>
    </location>
</feature>
<keyword evidence="1 2" id="KW-0597">Phosphoprotein</keyword>
<evidence type="ECO:0000313" key="4">
    <source>
        <dbReference type="EMBL" id="MBB5224963.1"/>
    </source>
</evidence>
<evidence type="ECO:0000313" key="5">
    <source>
        <dbReference type="Proteomes" id="UP000518887"/>
    </source>
</evidence>
<dbReference type="PANTHER" id="PTHR44591">
    <property type="entry name" value="STRESS RESPONSE REGULATOR PROTEIN 1"/>
    <property type="match status" value="1"/>
</dbReference>
<evidence type="ECO:0000256" key="1">
    <source>
        <dbReference type="ARBA" id="ARBA00022553"/>
    </source>
</evidence>
<dbReference type="PANTHER" id="PTHR44591:SF3">
    <property type="entry name" value="RESPONSE REGULATORY DOMAIN-CONTAINING PROTEIN"/>
    <property type="match status" value="1"/>
</dbReference>
<dbReference type="PROSITE" id="PS50110">
    <property type="entry name" value="RESPONSE_REGULATORY"/>
    <property type="match status" value="1"/>
</dbReference>
<dbReference type="Proteomes" id="UP000518887">
    <property type="component" value="Unassembled WGS sequence"/>
</dbReference>
<dbReference type="EMBL" id="JACHFQ010000001">
    <property type="protein sequence ID" value="MBB5224963.1"/>
    <property type="molecule type" value="Genomic_DNA"/>
</dbReference>
<dbReference type="SMART" id="SM00448">
    <property type="entry name" value="REC"/>
    <property type="match status" value="1"/>
</dbReference>
<dbReference type="Gene3D" id="3.40.50.2300">
    <property type="match status" value="1"/>
</dbReference>
<dbReference type="InterPro" id="IPR058245">
    <property type="entry name" value="NreC/VraR/RcsB-like_REC"/>
</dbReference>
<feature type="modified residue" description="4-aspartylphosphate" evidence="2">
    <location>
        <position position="176"/>
    </location>
</feature>
<dbReference type="CDD" id="cd17535">
    <property type="entry name" value="REC_NarL-like"/>
    <property type="match status" value="1"/>
</dbReference>
<evidence type="ECO:0000259" key="3">
    <source>
        <dbReference type="PROSITE" id="PS50110"/>
    </source>
</evidence>
<evidence type="ECO:0000256" key="2">
    <source>
        <dbReference type="PROSITE-ProRule" id="PRU00169"/>
    </source>
</evidence>
<sequence>MAKQIYVIGDEGRLVVRNFIQKFKEAAVDWMVTVVFPDEEQLVFDEMDKNSHVVVCLWEEIDFEVVRHIAAAQKKFKFYIYFIGVNFSFGIEEDKYFNKIPSVRFTSYSFEMAFLLSHIEENNIEKKRILVVDDEPIVLRSIKTWLGDNFEVSLVNSGEMALEFLLMHPVDLVLLDYKMPTMEGPEVLRRIRGDGNLKNLSVIFLTAKNDKESVVTVAPLKPQGYILKTMSPEEIKKAVADFFRNKIVTV</sequence>
<name>A0A7W8G6V9_9SPIR</name>
<reference evidence="4 5" key="1">
    <citation type="submission" date="2020-08" db="EMBL/GenBank/DDBJ databases">
        <title>Genomic Encyclopedia of Type Strains, Phase IV (KMG-IV): sequencing the most valuable type-strain genomes for metagenomic binning, comparative biology and taxonomic classification.</title>
        <authorList>
            <person name="Goeker M."/>
        </authorList>
    </citation>
    <scope>NUCLEOTIDE SEQUENCE [LARGE SCALE GENOMIC DNA]</scope>
    <source>
        <strain evidence="4 5">DSM 103462</strain>
    </source>
</reference>
<dbReference type="RefSeq" id="WP_184656758.1">
    <property type="nucleotide sequence ID" value="NZ_JACHFQ010000001.1"/>
</dbReference>
<keyword evidence="5" id="KW-1185">Reference proteome</keyword>